<dbReference type="RefSeq" id="WP_014656031.1">
    <property type="nucleotide sequence ID" value="NC_017731.1"/>
</dbReference>
<dbReference type="Pfam" id="PF03067">
    <property type="entry name" value="LPMO_10"/>
    <property type="match status" value="1"/>
</dbReference>
<reference evidence="4 5" key="1">
    <citation type="journal article" date="2012" name="J. Bacteriol.">
        <title>Complete Genome Sequence of Providencia stuartii Clinical Isolate MRSN 2154.</title>
        <authorList>
            <person name="Clifford R.J."/>
            <person name="Hang J."/>
            <person name="Riley M.C."/>
            <person name="Onmus-Leone F."/>
            <person name="Kuschner R.A."/>
            <person name="Lesho E.P."/>
            <person name="Waterman P.E."/>
        </authorList>
    </citation>
    <scope>NUCLEOTIDE SEQUENCE [LARGE SCALE GENOMIC DNA]</scope>
    <source>
        <strain evidence="4 5">MRSN 2154</strain>
    </source>
</reference>
<feature type="chain" id="PRO_5007305174" evidence="2">
    <location>
        <begin position="21"/>
        <end position="188"/>
    </location>
</feature>
<evidence type="ECO:0000313" key="4">
    <source>
        <dbReference type="EMBL" id="AFH91967.1"/>
    </source>
</evidence>
<name>A0A140SSG8_PROSM</name>
<dbReference type="InterPro" id="IPR051024">
    <property type="entry name" value="GlcNAc_Chitin_IntDeg"/>
</dbReference>
<dbReference type="PANTHER" id="PTHR34823:SF1">
    <property type="entry name" value="CHITIN-BINDING TYPE-4 DOMAIN-CONTAINING PROTEIN"/>
    <property type="match status" value="1"/>
</dbReference>
<organism evidence="4 5">
    <name type="scientific">Providencia stuartii (strain MRSN 2154)</name>
    <dbReference type="NCBI Taxonomy" id="1157951"/>
    <lineage>
        <taxon>Bacteria</taxon>
        <taxon>Pseudomonadati</taxon>
        <taxon>Pseudomonadota</taxon>
        <taxon>Gammaproteobacteria</taxon>
        <taxon>Enterobacterales</taxon>
        <taxon>Morganellaceae</taxon>
        <taxon>Providencia</taxon>
    </lineage>
</organism>
<dbReference type="PATRIC" id="fig|1157951.4.peg.68"/>
<dbReference type="HOGENOM" id="CLU_047929_2_0_6"/>
<accession>A0A140SSG8</accession>
<protein>
    <submittedName>
        <fullName evidence="4">Chitin-binding protein</fullName>
    </submittedName>
</protein>
<dbReference type="InterPro" id="IPR014756">
    <property type="entry name" value="Ig_E-set"/>
</dbReference>
<dbReference type="GeneID" id="93519195"/>
<dbReference type="SUPFAM" id="SSF81296">
    <property type="entry name" value="E set domains"/>
    <property type="match status" value="1"/>
</dbReference>
<evidence type="ECO:0000256" key="2">
    <source>
        <dbReference type="SAM" id="SignalP"/>
    </source>
</evidence>
<evidence type="ECO:0000313" key="5">
    <source>
        <dbReference type="Proteomes" id="UP000005012"/>
    </source>
</evidence>
<dbReference type="EMBL" id="CP003488">
    <property type="protein sequence ID" value="AFH91967.1"/>
    <property type="molecule type" value="Genomic_DNA"/>
</dbReference>
<dbReference type="CDD" id="cd21177">
    <property type="entry name" value="LPMO_AA10"/>
    <property type="match status" value="1"/>
</dbReference>
<sequence>MKKRLLLLPFLFCFSAIALGHGYVEEPKSRAFLCKKNLNSNCGAIQYEPQSLEGPKGFPLSGPQNGQIASAGIPRFAALDEQTSARWVKNIITEPQQTFKWYLTARHATANWQYFITKPDWNPNLPITREQLILIPFCQYATPSRPETIVEHQCVLPKENRGYQIVLAVWSIADTENAFYQVIDLDIK</sequence>
<evidence type="ECO:0000256" key="1">
    <source>
        <dbReference type="ARBA" id="ARBA00022729"/>
    </source>
</evidence>
<dbReference type="PANTHER" id="PTHR34823">
    <property type="entry name" value="GLCNAC-BINDING PROTEIN A"/>
    <property type="match status" value="1"/>
</dbReference>
<keyword evidence="1 2" id="KW-0732">Signal</keyword>
<gene>
    <name evidence="4" type="ordered locus">S70_00320</name>
</gene>
<dbReference type="KEGG" id="psi:S70_00320"/>
<proteinExistence type="predicted"/>
<feature type="signal peptide" evidence="2">
    <location>
        <begin position="1"/>
        <end position="20"/>
    </location>
</feature>
<dbReference type="Proteomes" id="UP000005012">
    <property type="component" value="Chromosome"/>
</dbReference>
<dbReference type="AlphaFoldDB" id="A0A140SSG8"/>
<reference evidence="5" key="2">
    <citation type="submission" date="2012-04" db="EMBL/GenBank/DDBJ databases">
        <title>Complete genome sequence of Providencia stuartii clinical isolate MRSN 2154.</title>
        <authorList>
            <person name="Clifford R.J."/>
            <person name="Hang J."/>
            <person name="Riley M.C."/>
            <person name="Onmus-Leone F."/>
            <person name="Kuschner R.A."/>
            <person name="Lesho E.P."/>
            <person name="Waterman P.E."/>
        </authorList>
    </citation>
    <scope>NUCLEOTIDE SEQUENCE [LARGE SCALE GENOMIC DNA]</scope>
    <source>
        <strain evidence="5">MRSN 2154</strain>
    </source>
</reference>
<evidence type="ECO:0000259" key="3">
    <source>
        <dbReference type="Pfam" id="PF03067"/>
    </source>
</evidence>
<dbReference type="OrthoDB" id="3675244at2"/>
<dbReference type="InterPro" id="IPR004302">
    <property type="entry name" value="Cellulose/chitin-bd_N"/>
</dbReference>
<feature type="domain" description="Chitin-binding type-4" evidence="3">
    <location>
        <begin position="21"/>
        <end position="185"/>
    </location>
</feature>
<dbReference type="Gene3D" id="2.70.50.50">
    <property type="entry name" value="chitin-binding protein cbp21"/>
    <property type="match status" value="1"/>
</dbReference>